<dbReference type="InterPro" id="IPR003598">
    <property type="entry name" value="Ig_sub2"/>
</dbReference>
<keyword evidence="2" id="KW-0732">Signal</keyword>
<dbReference type="InterPro" id="IPR036179">
    <property type="entry name" value="Ig-like_dom_sf"/>
</dbReference>
<organism evidence="4 5">
    <name type="scientific">Hyalella azteca</name>
    <name type="common">Amphipod</name>
    <dbReference type="NCBI Taxonomy" id="294128"/>
    <lineage>
        <taxon>Eukaryota</taxon>
        <taxon>Metazoa</taxon>
        <taxon>Ecdysozoa</taxon>
        <taxon>Arthropoda</taxon>
        <taxon>Crustacea</taxon>
        <taxon>Multicrustacea</taxon>
        <taxon>Malacostraca</taxon>
        <taxon>Eumalacostraca</taxon>
        <taxon>Peracarida</taxon>
        <taxon>Amphipoda</taxon>
        <taxon>Senticaudata</taxon>
        <taxon>Talitrida</taxon>
        <taxon>Talitroidea</taxon>
        <taxon>Hyalellidae</taxon>
        <taxon>Hyalella</taxon>
    </lineage>
</organism>
<dbReference type="PANTHER" id="PTHR23279">
    <property type="entry name" value="DEFECTIVE PROBOSCIS EXTENSION RESPONSE DPR -RELATED"/>
    <property type="match status" value="1"/>
</dbReference>
<feature type="compositionally biased region" description="Low complexity" evidence="1">
    <location>
        <begin position="30"/>
        <end position="47"/>
    </location>
</feature>
<feature type="signal peptide" evidence="2">
    <location>
        <begin position="1"/>
        <end position="22"/>
    </location>
</feature>
<name>A0A8B7P4T0_HYAAZ</name>
<dbReference type="SMART" id="SM00408">
    <property type="entry name" value="IGc2"/>
    <property type="match status" value="2"/>
</dbReference>
<dbReference type="GeneID" id="108677258"/>
<evidence type="ECO:0000313" key="4">
    <source>
        <dbReference type="Proteomes" id="UP000694843"/>
    </source>
</evidence>
<dbReference type="InterPro" id="IPR013106">
    <property type="entry name" value="Ig_V-set"/>
</dbReference>
<gene>
    <name evidence="5" type="primary">LOC108677258</name>
</gene>
<evidence type="ECO:0000313" key="5">
    <source>
        <dbReference type="RefSeq" id="XP_018020950.2"/>
    </source>
</evidence>
<dbReference type="InterPro" id="IPR037448">
    <property type="entry name" value="Zig-8"/>
</dbReference>
<dbReference type="InterPro" id="IPR013783">
    <property type="entry name" value="Ig-like_fold"/>
</dbReference>
<feature type="region of interest" description="Disordered" evidence="1">
    <location>
        <begin position="26"/>
        <end position="51"/>
    </location>
</feature>
<dbReference type="GO" id="GO:0050808">
    <property type="term" value="P:synapse organization"/>
    <property type="evidence" value="ECO:0007669"/>
    <property type="project" value="TreeGrafter"/>
</dbReference>
<dbReference type="PROSITE" id="PS50835">
    <property type="entry name" value="IG_LIKE"/>
    <property type="match status" value="2"/>
</dbReference>
<feature type="chain" id="PRO_5037847217" evidence="2">
    <location>
        <begin position="23"/>
        <end position="459"/>
    </location>
</feature>
<dbReference type="OrthoDB" id="6346662at2759"/>
<reference evidence="5" key="1">
    <citation type="submission" date="2025-08" db="UniProtKB">
        <authorList>
            <consortium name="RefSeq"/>
        </authorList>
    </citation>
    <scope>IDENTIFICATION</scope>
    <source>
        <tissue evidence="5">Whole organism</tissue>
    </source>
</reference>
<dbReference type="Pfam" id="PF07686">
    <property type="entry name" value="V-set"/>
    <property type="match status" value="1"/>
</dbReference>
<accession>A0A8B7P4T0</accession>
<feature type="domain" description="Ig-like" evidence="3">
    <location>
        <begin position="25"/>
        <end position="124"/>
    </location>
</feature>
<dbReference type="PANTHER" id="PTHR23279:SF3">
    <property type="entry name" value="DEFECTIVE PROBOSCIS EXTENSION RESPONSE 18"/>
    <property type="match status" value="1"/>
</dbReference>
<dbReference type="GO" id="GO:0032589">
    <property type="term" value="C:neuron projection membrane"/>
    <property type="evidence" value="ECO:0007669"/>
    <property type="project" value="TreeGrafter"/>
</dbReference>
<feature type="domain" description="Ig-like" evidence="3">
    <location>
        <begin position="132"/>
        <end position="235"/>
    </location>
</feature>
<protein>
    <submittedName>
        <fullName evidence="5">Uncharacterized protein LOC108677258</fullName>
    </submittedName>
</protein>
<dbReference type="Proteomes" id="UP000694843">
    <property type="component" value="Unplaced"/>
</dbReference>
<dbReference type="RefSeq" id="XP_018020950.2">
    <property type="nucleotide sequence ID" value="XM_018165461.2"/>
</dbReference>
<evidence type="ECO:0000256" key="1">
    <source>
        <dbReference type="SAM" id="MobiDB-lite"/>
    </source>
</evidence>
<keyword evidence="4" id="KW-1185">Reference proteome</keyword>
<evidence type="ECO:0000259" key="3">
    <source>
        <dbReference type="PROSITE" id="PS50835"/>
    </source>
</evidence>
<proteinExistence type="predicted"/>
<dbReference type="SMART" id="SM00409">
    <property type="entry name" value="IG"/>
    <property type="match status" value="2"/>
</dbReference>
<dbReference type="InterPro" id="IPR007110">
    <property type="entry name" value="Ig-like_dom"/>
</dbReference>
<sequence>MVNKALLIAFLLASLIVGGGRSFAPSIDMPTTTPEPTSTTPDPETLPHFPDSTANASITVSWVKREDDQLHLITFGTNTYVNSKRFSLFHDNPDSWELVISPVLEEDAGVYVCQVSIHPPMKISIRLYVTVPVVSIMDDRNTAIHEKFYEVGSRVELQCRGHALPPDALPFWSKMDAGNRFTVLGDDVTSTNTSWSENEGSEGSPVVLLKIAAASKSDSGNYSCSATDTKPAYVRVHVVEGEDSVAMQHSTNDSLSARVSPGLLSVLVMWALVVVHCRGGLLGFDCISCLTSKLLFMLGMSSRNNWTLDTLFTNEVNFYSTNHNEFAQVCDESIIHLSLSSIFTRMFSRRITQSKDEARLPNNWNKDDSSRALREFDVKLPVSRVTYDFIHSNTFKFNSGSHCNLQDMKTSFPANDADINVDFDDAKNLRRVHSLPLFTSRPCHLLRKSRVQFLRADCI</sequence>
<dbReference type="KEGG" id="hazt:108677258"/>
<dbReference type="InterPro" id="IPR003599">
    <property type="entry name" value="Ig_sub"/>
</dbReference>
<dbReference type="Gene3D" id="2.60.40.10">
    <property type="entry name" value="Immunoglobulins"/>
    <property type="match status" value="2"/>
</dbReference>
<dbReference type="SUPFAM" id="SSF48726">
    <property type="entry name" value="Immunoglobulin"/>
    <property type="match status" value="2"/>
</dbReference>
<dbReference type="AlphaFoldDB" id="A0A8B7P4T0"/>
<evidence type="ECO:0000256" key="2">
    <source>
        <dbReference type="SAM" id="SignalP"/>
    </source>
</evidence>